<name>A0A2G5VMK2_9PELO</name>
<dbReference type="InterPro" id="IPR035983">
    <property type="entry name" value="Hect_E3_ubiquitin_ligase"/>
</dbReference>
<dbReference type="Gene3D" id="3.30.2410.10">
    <property type="entry name" value="Hect, E3 ligase catalytic domain"/>
    <property type="match status" value="1"/>
</dbReference>
<protein>
    <recommendedName>
        <fullName evidence="2">HECT-type E3 ubiquitin transferase</fullName>
        <ecNumber evidence="2">2.3.2.26</ecNumber>
    </recommendedName>
</protein>
<evidence type="ECO:0000259" key="6">
    <source>
        <dbReference type="PROSITE" id="PS50237"/>
    </source>
</evidence>
<evidence type="ECO:0000256" key="3">
    <source>
        <dbReference type="ARBA" id="ARBA00022679"/>
    </source>
</evidence>
<evidence type="ECO:0000313" key="7">
    <source>
        <dbReference type="EMBL" id="PIC53045.1"/>
    </source>
</evidence>
<evidence type="ECO:0000256" key="4">
    <source>
        <dbReference type="ARBA" id="ARBA00022786"/>
    </source>
</evidence>
<feature type="active site" description="Glycyl thioester intermediate" evidence="5">
    <location>
        <position position="77"/>
    </location>
</feature>
<organism evidence="7 8">
    <name type="scientific">Caenorhabditis nigoni</name>
    <dbReference type="NCBI Taxonomy" id="1611254"/>
    <lineage>
        <taxon>Eukaryota</taxon>
        <taxon>Metazoa</taxon>
        <taxon>Ecdysozoa</taxon>
        <taxon>Nematoda</taxon>
        <taxon>Chromadorea</taxon>
        <taxon>Rhabditida</taxon>
        <taxon>Rhabditina</taxon>
        <taxon>Rhabditomorpha</taxon>
        <taxon>Rhabditoidea</taxon>
        <taxon>Rhabditidae</taxon>
        <taxon>Peloderinae</taxon>
        <taxon>Caenorhabditis</taxon>
    </lineage>
</organism>
<reference evidence="8" key="1">
    <citation type="submission" date="2017-10" db="EMBL/GenBank/DDBJ databases">
        <title>Rapid genome shrinkage in a self-fertile nematode reveals novel sperm competition proteins.</title>
        <authorList>
            <person name="Yin D."/>
            <person name="Schwarz E.M."/>
            <person name="Thomas C.G."/>
            <person name="Felde R.L."/>
            <person name="Korf I.F."/>
            <person name="Cutter A.D."/>
            <person name="Schartner C.M."/>
            <person name="Ralston E.J."/>
            <person name="Meyer B.J."/>
            <person name="Haag E.S."/>
        </authorList>
    </citation>
    <scope>NUCLEOTIDE SEQUENCE [LARGE SCALE GENOMIC DNA]</scope>
    <source>
        <strain evidence="8">JU1422</strain>
    </source>
</reference>
<evidence type="ECO:0000256" key="2">
    <source>
        <dbReference type="ARBA" id="ARBA00012485"/>
    </source>
</evidence>
<feature type="domain" description="HECT" evidence="6">
    <location>
        <begin position="1"/>
        <end position="109"/>
    </location>
</feature>
<comment type="caution">
    <text evidence="7">The sequence shown here is derived from an EMBL/GenBank/DDBJ whole genome shotgun (WGS) entry which is preliminary data.</text>
</comment>
<comment type="catalytic activity">
    <reaction evidence="1">
        <text>S-ubiquitinyl-[E2 ubiquitin-conjugating enzyme]-L-cysteine + [acceptor protein]-L-lysine = [E2 ubiquitin-conjugating enzyme]-L-cysteine + N(6)-ubiquitinyl-[acceptor protein]-L-lysine.</text>
        <dbReference type="EC" id="2.3.2.26"/>
    </reaction>
</comment>
<dbReference type="EMBL" id="PDUG01000001">
    <property type="protein sequence ID" value="PIC53045.1"/>
    <property type="molecule type" value="Genomic_DNA"/>
</dbReference>
<dbReference type="FunFam" id="3.30.2410.10:FF:000003">
    <property type="entry name" value="probable E3 ubiquitin-protein ligase HERC4 isoform X1"/>
    <property type="match status" value="1"/>
</dbReference>
<keyword evidence="3" id="KW-0808">Transferase</keyword>
<dbReference type="SUPFAM" id="SSF56204">
    <property type="entry name" value="Hect, E3 ligase catalytic domain"/>
    <property type="match status" value="1"/>
</dbReference>
<dbReference type="GO" id="GO:0061630">
    <property type="term" value="F:ubiquitin protein ligase activity"/>
    <property type="evidence" value="ECO:0007669"/>
    <property type="project" value="UniProtKB-EC"/>
</dbReference>
<proteinExistence type="predicted"/>
<dbReference type="STRING" id="1611254.A0A2G5VMK2"/>
<evidence type="ECO:0000256" key="5">
    <source>
        <dbReference type="PROSITE-ProRule" id="PRU00104"/>
    </source>
</evidence>
<keyword evidence="8" id="KW-1185">Reference proteome</keyword>
<dbReference type="PROSITE" id="PS50237">
    <property type="entry name" value="HECT"/>
    <property type="match status" value="1"/>
</dbReference>
<dbReference type="InterPro" id="IPR000569">
    <property type="entry name" value="HECT_dom"/>
</dbReference>
<dbReference type="OrthoDB" id="5981550at2759"/>
<accession>A0A2G5VMK2</accession>
<dbReference type="PANTHER" id="PTHR45700">
    <property type="entry name" value="UBIQUITIN-PROTEIN LIGASE E3C"/>
    <property type="match status" value="1"/>
</dbReference>
<dbReference type="EC" id="2.3.2.26" evidence="2"/>
<dbReference type="Pfam" id="PF00632">
    <property type="entry name" value="HECT"/>
    <property type="match status" value="1"/>
</dbReference>
<evidence type="ECO:0000313" key="8">
    <source>
        <dbReference type="Proteomes" id="UP000230233"/>
    </source>
</evidence>
<dbReference type="GO" id="GO:0000209">
    <property type="term" value="P:protein polyubiquitination"/>
    <property type="evidence" value="ECO:0007669"/>
    <property type="project" value="InterPro"/>
</dbReference>
<dbReference type="PANTHER" id="PTHR45700:SF8">
    <property type="entry name" value="HECT-TYPE E3 UBIQUITIN TRANSFERASE"/>
    <property type="match status" value="1"/>
</dbReference>
<dbReference type="InterPro" id="IPR044611">
    <property type="entry name" value="E3A/B/C-like"/>
</dbReference>
<evidence type="ECO:0000256" key="1">
    <source>
        <dbReference type="ARBA" id="ARBA00000885"/>
    </source>
</evidence>
<sequence>MSKFKFLQLVTYKGEYTASHPAVKAFWKAFFALDEDEKKKFLQFLSGSTRIPVGGMKDLHPFIQPTAPETLPVAHTCFNLLDLPNISDDVEMLRRLRISIEHTEGFTLV</sequence>
<gene>
    <name evidence="7" type="primary">Cnig_chr_I.g2904</name>
    <name evidence="7" type="ORF">B9Z55_002904</name>
</gene>
<keyword evidence="4 5" id="KW-0833">Ubl conjugation pathway</keyword>
<dbReference type="AlphaFoldDB" id="A0A2G5VMK2"/>
<dbReference type="Proteomes" id="UP000230233">
    <property type="component" value="Chromosome I"/>
</dbReference>